<sequence length="391" mass="42970">MVADADAIAGCVLSAFDCLPDKRKPRPRNDGTREWVPLSGIVLAKGTFPDRTSPTLSTGMKCLPSSKLPLARGNVLHDWHAEVLAIRAFNRFLLDECRLLSLPPYKPSLFIRRRSESEIAEAQNQPFALKDEVSIHMYCSEAPCGDASMELVMDAQEDSTPWTSPPPTVSPEQADADSTLAVLRGRSHFGLLGAVRLKPSRPDAPPTLSKSCSDKLALTQCTSLLFACTRAFGRSGRMGDIIPEMEVEWKKLGAGYGFYPFAIQTTDKEFQHSRRRVLATEKPAPSNLSAVYTPHVQETLIGGVLQGRKQFDARGASSLCRRSIWKAVWEIAGIVGVPLLVEAVRKSNYEAVKTVDLLEGRNMVKSEVKKDVLKGWVKNTGDEGFGLDSQK</sequence>
<accession>A0A1Y1YWC5</accession>
<feature type="domain" description="A to I editase" evidence="1">
    <location>
        <begin position="55"/>
        <end position="232"/>
    </location>
</feature>
<dbReference type="PANTHER" id="PTHR47803">
    <property type="entry name" value="TRNA-SPECIFIC ADENOSINE DEAMINASE 1"/>
    <property type="match status" value="1"/>
</dbReference>
<evidence type="ECO:0000259" key="1">
    <source>
        <dbReference type="PROSITE" id="PS50141"/>
    </source>
</evidence>
<dbReference type="AlphaFoldDB" id="A0A1Y1YWC5"/>
<reference evidence="2 3" key="1">
    <citation type="submission" date="2016-07" db="EMBL/GenBank/DDBJ databases">
        <title>Pervasive Adenine N6-methylation of Active Genes in Fungi.</title>
        <authorList>
            <consortium name="DOE Joint Genome Institute"/>
            <person name="Mondo S.J."/>
            <person name="Dannebaum R.O."/>
            <person name="Kuo R.C."/>
            <person name="Labutti K."/>
            <person name="Haridas S."/>
            <person name="Kuo A."/>
            <person name="Salamov A."/>
            <person name="Ahrendt S.R."/>
            <person name="Lipzen A."/>
            <person name="Sullivan W."/>
            <person name="Andreopoulos W.B."/>
            <person name="Clum A."/>
            <person name="Lindquist E."/>
            <person name="Daum C."/>
            <person name="Ramamoorthy G.K."/>
            <person name="Gryganskyi A."/>
            <person name="Culley D."/>
            <person name="Magnuson J.K."/>
            <person name="James T.Y."/>
            <person name="O'Malley M.A."/>
            <person name="Stajich J.E."/>
            <person name="Spatafora J.W."/>
            <person name="Visel A."/>
            <person name="Grigoriev I.V."/>
        </authorList>
    </citation>
    <scope>NUCLEOTIDE SEQUENCE [LARGE SCALE GENOMIC DNA]</scope>
    <source>
        <strain evidence="2 3">CBS 115471</strain>
    </source>
</reference>
<name>A0A1Y1YWC5_9PLEO</name>
<organism evidence="2 3">
    <name type="scientific">Clohesyomyces aquaticus</name>
    <dbReference type="NCBI Taxonomy" id="1231657"/>
    <lineage>
        <taxon>Eukaryota</taxon>
        <taxon>Fungi</taxon>
        <taxon>Dikarya</taxon>
        <taxon>Ascomycota</taxon>
        <taxon>Pezizomycotina</taxon>
        <taxon>Dothideomycetes</taxon>
        <taxon>Pleosporomycetidae</taxon>
        <taxon>Pleosporales</taxon>
        <taxon>Lindgomycetaceae</taxon>
        <taxon>Clohesyomyces</taxon>
    </lineage>
</organism>
<dbReference type="PROSITE" id="PS50141">
    <property type="entry name" value="A_DEAMIN_EDITASE"/>
    <property type="match status" value="1"/>
</dbReference>
<evidence type="ECO:0000313" key="3">
    <source>
        <dbReference type="Proteomes" id="UP000193144"/>
    </source>
</evidence>
<dbReference type="GO" id="GO:0043829">
    <property type="term" value="F:tRNA-specific adenosine-37 deaminase activity"/>
    <property type="evidence" value="ECO:0007669"/>
    <property type="project" value="TreeGrafter"/>
</dbReference>
<dbReference type="GO" id="GO:0003723">
    <property type="term" value="F:RNA binding"/>
    <property type="evidence" value="ECO:0007669"/>
    <property type="project" value="InterPro"/>
</dbReference>
<proteinExistence type="predicted"/>
<dbReference type="OrthoDB" id="10268011at2759"/>
<dbReference type="PANTHER" id="PTHR47803:SF1">
    <property type="entry name" value="TRNA-SPECIFIC ADENOSINE DEAMINASE 1"/>
    <property type="match status" value="1"/>
</dbReference>
<dbReference type="STRING" id="1231657.A0A1Y1YWC5"/>
<gene>
    <name evidence="2" type="ORF">BCR34DRAFT_493263</name>
</gene>
<dbReference type="InterPro" id="IPR042935">
    <property type="entry name" value="Tad1"/>
</dbReference>
<dbReference type="Proteomes" id="UP000193144">
    <property type="component" value="Unassembled WGS sequence"/>
</dbReference>
<evidence type="ECO:0000313" key="2">
    <source>
        <dbReference type="EMBL" id="ORY02259.1"/>
    </source>
</evidence>
<protein>
    <submittedName>
        <fullName evidence="2">Adenosine deaminase/editase</fullName>
    </submittedName>
</protein>
<dbReference type="InterPro" id="IPR002466">
    <property type="entry name" value="A_deamin"/>
</dbReference>
<keyword evidence="3" id="KW-1185">Reference proteome</keyword>
<dbReference type="GO" id="GO:0002100">
    <property type="term" value="P:tRNA wobble adenosine to inosine editing"/>
    <property type="evidence" value="ECO:0007669"/>
    <property type="project" value="InterPro"/>
</dbReference>
<comment type="caution">
    <text evidence="2">The sequence shown here is derived from an EMBL/GenBank/DDBJ whole genome shotgun (WGS) entry which is preliminary data.</text>
</comment>
<dbReference type="SMART" id="SM00552">
    <property type="entry name" value="ADEAMc"/>
    <property type="match status" value="1"/>
</dbReference>
<dbReference type="EMBL" id="MCFA01000159">
    <property type="protein sequence ID" value="ORY02259.1"/>
    <property type="molecule type" value="Genomic_DNA"/>
</dbReference>
<dbReference type="Pfam" id="PF02137">
    <property type="entry name" value="A_deamin"/>
    <property type="match status" value="1"/>
</dbReference>